<evidence type="ECO:0000256" key="3">
    <source>
        <dbReference type="ARBA" id="ARBA00022801"/>
    </source>
</evidence>
<dbReference type="AlphaFoldDB" id="A0A0T9KTY8"/>
<dbReference type="Pfam" id="PF02545">
    <property type="entry name" value="Maf"/>
    <property type="match status" value="1"/>
</dbReference>
<comment type="caution">
    <text evidence="9">Lacks conserved residue(s) required for the propagation of feature annotation.</text>
</comment>
<dbReference type="InterPro" id="IPR003697">
    <property type="entry name" value="Maf-like"/>
</dbReference>
<evidence type="ECO:0000256" key="7">
    <source>
        <dbReference type="ARBA" id="ARBA00060749"/>
    </source>
</evidence>
<comment type="subcellular location">
    <subcellularLocation>
        <location evidence="1 9">Cytoplasm</location>
    </subcellularLocation>
</comment>
<comment type="cofactor">
    <cofactor evidence="9">
        <name>a divalent metal cation</name>
        <dbReference type="ChEBI" id="CHEBI:60240"/>
    </cofactor>
</comment>
<gene>
    <name evidence="10" type="primary">yhdE_1</name>
    <name evidence="10" type="ORF">ERS008491_00912</name>
</gene>
<evidence type="ECO:0000256" key="1">
    <source>
        <dbReference type="ARBA" id="ARBA00004496"/>
    </source>
</evidence>
<dbReference type="SUPFAM" id="SSF52972">
    <property type="entry name" value="ITPase-like"/>
    <property type="match status" value="1"/>
</dbReference>
<feature type="active site" description="Proton acceptor" evidence="9">
    <location>
        <position position="82"/>
    </location>
</feature>
<comment type="catalytic activity">
    <reaction evidence="5 9">
        <text>N(7)-methyl-GTP + H2O = N(7)-methyl-GMP + diphosphate + H(+)</text>
        <dbReference type="Rhea" id="RHEA:58744"/>
        <dbReference type="ChEBI" id="CHEBI:15377"/>
        <dbReference type="ChEBI" id="CHEBI:15378"/>
        <dbReference type="ChEBI" id="CHEBI:33019"/>
        <dbReference type="ChEBI" id="CHEBI:58285"/>
        <dbReference type="ChEBI" id="CHEBI:87133"/>
    </reaction>
</comment>
<sequence length="206" mass="22490">MSDSITPRFMENIMPQLVLASTSSYRRALLEKLQLPFITAAPETDETPLPSETASALVQRLARAKAQALATHYPQHLIIGSDQVCVINGAIIGKPHNHANAVKQLHQASGQCVTFYTGLALLNTVTNSHSCLCETFDVYFRTLNNAEIEGYLAREQPWNCAGSFKSEGLGITLFEKLSGRDPNTLIGLPLIALTQMLIEQGVNPLL</sequence>
<dbReference type="GO" id="GO:0009117">
    <property type="term" value="P:nucleotide metabolic process"/>
    <property type="evidence" value="ECO:0007669"/>
    <property type="project" value="UniProtKB-KW"/>
</dbReference>
<dbReference type="GO" id="GO:0047429">
    <property type="term" value="F:nucleoside triphosphate diphosphatase activity"/>
    <property type="evidence" value="ECO:0007669"/>
    <property type="project" value="InterPro"/>
</dbReference>
<evidence type="ECO:0000256" key="2">
    <source>
        <dbReference type="ARBA" id="ARBA00022490"/>
    </source>
</evidence>
<reference evidence="10 11" key="1">
    <citation type="submission" date="2015-03" db="EMBL/GenBank/DDBJ databases">
        <authorList>
            <person name="Murphy D."/>
        </authorList>
    </citation>
    <scope>NUCLEOTIDE SEQUENCE [LARGE SCALE GENOMIC DNA]</scope>
    <source>
        <strain evidence="10 11">FCF326</strain>
    </source>
</reference>
<evidence type="ECO:0000256" key="6">
    <source>
        <dbReference type="ARBA" id="ARBA00053369"/>
    </source>
</evidence>
<feature type="site" description="Important for substrate specificity" evidence="9">
    <location>
        <position position="25"/>
    </location>
</feature>
<comment type="similarity">
    <text evidence="7 9">Belongs to the Maf family. YceF subfamily.</text>
</comment>
<evidence type="ECO:0000313" key="11">
    <source>
        <dbReference type="Proteomes" id="UP000045824"/>
    </source>
</evidence>
<evidence type="ECO:0000256" key="9">
    <source>
        <dbReference type="HAMAP-Rule" id="MF_00528"/>
    </source>
</evidence>
<keyword evidence="4 9" id="KW-0546">Nucleotide metabolism</keyword>
<proteinExistence type="inferred from homology"/>
<dbReference type="PANTHER" id="PTHR43213:SF10">
    <property type="entry name" value="7-METHYL-GTP PYROPHOSPHATASE"/>
    <property type="match status" value="1"/>
</dbReference>
<keyword evidence="3 9" id="KW-0378">Hydrolase</keyword>
<protein>
    <recommendedName>
        <fullName evidence="8 9">7-methyl-GTP pyrophosphatase</fullName>
        <shortName evidence="9">m(7)GTP pyrophosphatase</shortName>
        <ecNumber evidence="9">3.6.1.-</ecNumber>
    </recommendedName>
</protein>
<keyword evidence="2 9" id="KW-0963">Cytoplasm</keyword>
<dbReference type="GO" id="GO:0005737">
    <property type="term" value="C:cytoplasm"/>
    <property type="evidence" value="ECO:0007669"/>
    <property type="project" value="UniProtKB-SubCell"/>
</dbReference>
<evidence type="ECO:0000256" key="4">
    <source>
        <dbReference type="ARBA" id="ARBA00023080"/>
    </source>
</evidence>
<evidence type="ECO:0000313" key="10">
    <source>
        <dbReference type="EMBL" id="CNE29672.1"/>
    </source>
</evidence>
<dbReference type="HAMAP" id="MF_00528">
    <property type="entry name" value="Maf"/>
    <property type="match status" value="1"/>
</dbReference>
<dbReference type="InterPro" id="IPR029001">
    <property type="entry name" value="ITPase-like_fam"/>
</dbReference>
<dbReference type="NCBIfam" id="TIGR00172">
    <property type="entry name" value="maf"/>
    <property type="match status" value="1"/>
</dbReference>
<evidence type="ECO:0000256" key="8">
    <source>
        <dbReference type="ARBA" id="ARBA00068163"/>
    </source>
</evidence>
<dbReference type="PANTHER" id="PTHR43213">
    <property type="entry name" value="BIFUNCTIONAL DTTP/UTP PYROPHOSPHATASE/METHYLTRANSFERASE PROTEIN-RELATED"/>
    <property type="match status" value="1"/>
</dbReference>
<dbReference type="PIRSF" id="PIRSF006305">
    <property type="entry name" value="Maf"/>
    <property type="match status" value="1"/>
</dbReference>
<dbReference type="Gene3D" id="3.90.950.10">
    <property type="match status" value="1"/>
</dbReference>
<accession>A0A0T9KTY8</accession>
<dbReference type="EMBL" id="CPYI01000002">
    <property type="protein sequence ID" value="CNE29672.1"/>
    <property type="molecule type" value="Genomic_DNA"/>
</dbReference>
<name>A0A0T9KTY8_YERKR</name>
<dbReference type="CDD" id="cd00555">
    <property type="entry name" value="Maf"/>
    <property type="match status" value="1"/>
</dbReference>
<evidence type="ECO:0000256" key="5">
    <source>
        <dbReference type="ARBA" id="ARBA00050213"/>
    </source>
</evidence>
<feature type="site" description="Important for substrate specificity" evidence="9">
    <location>
        <position position="83"/>
    </location>
</feature>
<organism evidence="10 11">
    <name type="scientific">Yersinia kristensenii</name>
    <dbReference type="NCBI Taxonomy" id="28152"/>
    <lineage>
        <taxon>Bacteria</taxon>
        <taxon>Pseudomonadati</taxon>
        <taxon>Pseudomonadota</taxon>
        <taxon>Gammaproteobacteria</taxon>
        <taxon>Enterobacterales</taxon>
        <taxon>Yersiniaceae</taxon>
        <taxon>Yersinia</taxon>
    </lineage>
</organism>
<dbReference type="EC" id="3.6.1.-" evidence="9"/>
<comment type="function">
    <text evidence="6 9">Nucleoside triphosphate pyrophosphatase that hydrolyzes 7-methyl-GTP (m(7)GTP). May have a dual role in cell division arrest and in preventing the incorporation of modified nucleotides into cellular nucleic acids.</text>
</comment>
<dbReference type="Proteomes" id="UP000045824">
    <property type="component" value="Unassembled WGS sequence"/>
</dbReference>
<feature type="site" description="Important for substrate specificity" evidence="9">
    <location>
        <position position="167"/>
    </location>
</feature>
<dbReference type="FunFam" id="3.90.950.10:FF:000005">
    <property type="entry name" value="7-methyl-GTP pyrophosphatase"/>
    <property type="match status" value="1"/>
</dbReference>